<dbReference type="InParanoid" id="K5X706"/>
<evidence type="ECO:0000313" key="2">
    <source>
        <dbReference type="Proteomes" id="UP000008370"/>
    </source>
</evidence>
<dbReference type="GeneID" id="18915686"/>
<protein>
    <submittedName>
        <fullName evidence="1">Uncharacterized protein</fullName>
    </submittedName>
</protein>
<sequence>MTTGHSTGTSYSLPSRGAVVRKVERATAGAVGAEYIMKSAWHPDDRRLEAKIYKYLKEKQLTGTPGIADFLVGQDVTFTNKDVATHGMRIP</sequence>
<organism evidence="1 2">
    <name type="scientific">Phanerochaete carnosa (strain HHB-10118-sp)</name>
    <name type="common">White-rot fungus</name>
    <name type="synonym">Peniophora carnosa</name>
    <dbReference type="NCBI Taxonomy" id="650164"/>
    <lineage>
        <taxon>Eukaryota</taxon>
        <taxon>Fungi</taxon>
        <taxon>Dikarya</taxon>
        <taxon>Basidiomycota</taxon>
        <taxon>Agaricomycotina</taxon>
        <taxon>Agaricomycetes</taxon>
        <taxon>Polyporales</taxon>
        <taxon>Phanerochaetaceae</taxon>
        <taxon>Phanerochaete</taxon>
    </lineage>
</organism>
<dbReference type="KEGG" id="pco:PHACADRAFT_253147"/>
<accession>K5X706</accession>
<name>K5X706_PHACS</name>
<dbReference type="OrthoDB" id="3271155at2759"/>
<dbReference type="AlphaFoldDB" id="K5X706"/>
<dbReference type="EMBL" id="JH930470">
    <property type="protein sequence ID" value="EKM58662.1"/>
    <property type="molecule type" value="Genomic_DNA"/>
</dbReference>
<evidence type="ECO:0000313" key="1">
    <source>
        <dbReference type="EMBL" id="EKM58662.1"/>
    </source>
</evidence>
<proteinExistence type="predicted"/>
<gene>
    <name evidence="1" type="ORF">PHACADRAFT_253147</name>
</gene>
<reference evidence="1 2" key="1">
    <citation type="journal article" date="2012" name="BMC Genomics">
        <title>Comparative genomics of the white-rot fungi, Phanerochaete carnosa and P. chrysosporium, to elucidate the genetic basis of the distinct wood types they colonize.</title>
        <authorList>
            <person name="Suzuki H."/>
            <person name="MacDonald J."/>
            <person name="Syed K."/>
            <person name="Salamov A."/>
            <person name="Hori C."/>
            <person name="Aerts A."/>
            <person name="Henrissat B."/>
            <person name="Wiebenga A."/>
            <person name="vanKuyk P.A."/>
            <person name="Barry K."/>
            <person name="Lindquist E."/>
            <person name="LaButti K."/>
            <person name="Lapidus A."/>
            <person name="Lucas S."/>
            <person name="Coutinho P."/>
            <person name="Gong Y."/>
            <person name="Samejima M."/>
            <person name="Mahadevan R."/>
            <person name="Abou-Zaid M."/>
            <person name="de Vries R.P."/>
            <person name="Igarashi K."/>
            <person name="Yadav J.S."/>
            <person name="Grigoriev I.V."/>
            <person name="Master E.R."/>
        </authorList>
    </citation>
    <scope>NUCLEOTIDE SEQUENCE [LARGE SCALE GENOMIC DNA]</scope>
    <source>
        <strain evidence="1 2">HHB-10118-sp</strain>
    </source>
</reference>
<keyword evidence="2" id="KW-1185">Reference proteome</keyword>
<dbReference type="HOGENOM" id="CLU_2427762_0_0_1"/>
<dbReference type="Proteomes" id="UP000008370">
    <property type="component" value="Unassembled WGS sequence"/>
</dbReference>
<dbReference type="RefSeq" id="XP_007393965.1">
    <property type="nucleotide sequence ID" value="XM_007393903.1"/>
</dbReference>